<evidence type="ECO:0000313" key="6">
    <source>
        <dbReference type="EMBL" id="SFR82019.1"/>
    </source>
</evidence>
<dbReference type="Proteomes" id="UP000198824">
    <property type="component" value="Unassembled WGS sequence"/>
</dbReference>
<comment type="subcellular location">
    <subcellularLocation>
        <location evidence="1">Membrane</location>
        <topology evidence="1">Multi-pass membrane protein</topology>
    </subcellularLocation>
</comment>
<keyword evidence="2 5" id="KW-0812">Transmembrane</keyword>
<feature type="transmembrane region" description="Helical" evidence="5">
    <location>
        <begin position="6"/>
        <end position="24"/>
    </location>
</feature>
<dbReference type="InterPro" id="IPR003825">
    <property type="entry name" value="Colicin-V_CvpA"/>
</dbReference>
<organism evidence="6 7">
    <name type="scientific">Sphingomonas jatrophae</name>
    <dbReference type="NCBI Taxonomy" id="1166337"/>
    <lineage>
        <taxon>Bacteria</taxon>
        <taxon>Pseudomonadati</taxon>
        <taxon>Pseudomonadota</taxon>
        <taxon>Alphaproteobacteria</taxon>
        <taxon>Sphingomonadales</taxon>
        <taxon>Sphingomonadaceae</taxon>
        <taxon>Sphingomonas</taxon>
    </lineage>
</organism>
<dbReference type="PANTHER" id="PTHR36926">
    <property type="entry name" value="COLICIN V PRODUCTION PROTEIN"/>
    <property type="match status" value="1"/>
</dbReference>
<evidence type="ECO:0000256" key="3">
    <source>
        <dbReference type="ARBA" id="ARBA00022989"/>
    </source>
</evidence>
<dbReference type="InterPro" id="IPR052719">
    <property type="entry name" value="CvpA-like"/>
</dbReference>
<evidence type="ECO:0000313" key="7">
    <source>
        <dbReference type="Proteomes" id="UP000198824"/>
    </source>
</evidence>
<proteinExistence type="predicted"/>
<evidence type="ECO:0000256" key="5">
    <source>
        <dbReference type="SAM" id="Phobius"/>
    </source>
</evidence>
<protein>
    <submittedName>
        <fullName evidence="6">Membrane protein required for colicin V production</fullName>
    </submittedName>
</protein>
<sequence length="185" mass="19044">MAGLTALDIVTLILVGGGAALGLVRGFVTEVLSLFAWVAGILALKFLHTPATGLLEDVVGTRSGAAVLAFALLFGATFIGGKVIATSLGRRTRQSIVGPVDRALGVGFGMLKGLLAATLLFLLATLVVDGWNGASAPRPAWLRDSRTYPLLNASGNAVVDYLGRRRSQAVQAEKAADGNSSEAAR</sequence>
<dbReference type="RefSeq" id="WP_341350577.1">
    <property type="nucleotide sequence ID" value="NZ_FOZG01000001.1"/>
</dbReference>
<keyword evidence="4 5" id="KW-0472">Membrane</keyword>
<evidence type="ECO:0000256" key="1">
    <source>
        <dbReference type="ARBA" id="ARBA00004141"/>
    </source>
</evidence>
<evidence type="ECO:0000256" key="4">
    <source>
        <dbReference type="ARBA" id="ARBA00023136"/>
    </source>
</evidence>
<dbReference type="GO" id="GO:0009403">
    <property type="term" value="P:toxin biosynthetic process"/>
    <property type="evidence" value="ECO:0007669"/>
    <property type="project" value="InterPro"/>
</dbReference>
<dbReference type="Pfam" id="PF02674">
    <property type="entry name" value="Colicin_V"/>
    <property type="match status" value="1"/>
</dbReference>
<feature type="transmembrane region" description="Helical" evidence="5">
    <location>
        <begin position="63"/>
        <end position="85"/>
    </location>
</feature>
<feature type="transmembrane region" description="Helical" evidence="5">
    <location>
        <begin position="106"/>
        <end position="128"/>
    </location>
</feature>
<accession>A0A1I6JSR4</accession>
<evidence type="ECO:0000256" key="2">
    <source>
        <dbReference type="ARBA" id="ARBA00022692"/>
    </source>
</evidence>
<name>A0A1I6JSR4_9SPHN</name>
<gene>
    <name evidence="6" type="ORF">SAMN05192580_0800</name>
</gene>
<dbReference type="GO" id="GO:0016020">
    <property type="term" value="C:membrane"/>
    <property type="evidence" value="ECO:0007669"/>
    <property type="project" value="UniProtKB-SubCell"/>
</dbReference>
<dbReference type="AlphaFoldDB" id="A0A1I6JSR4"/>
<reference evidence="6 7" key="1">
    <citation type="submission" date="2016-10" db="EMBL/GenBank/DDBJ databases">
        <authorList>
            <person name="de Groot N.N."/>
        </authorList>
    </citation>
    <scope>NUCLEOTIDE SEQUENCE [LARGE SCALE GENOMIC DNA]</scope>
    <source>
        <strain evidence="6 7">S5-249</strain>
    </source>
</reference>
<dbReference type="STRING" id="1166337.SAMN05192580_0800"/>
<dbReference type="PANTHER" id="PTHR36926:SF1">
    <property type="entry name" value="COLICIN V PRODUCTION PROTEIN"/>
    <property type="match status" value="1"/>
</dbReference>
<keyword evidence="7" id="KW-1185">Reference proteome</keyword>
<keyword evidence="3 5" id="KW-1133">Transmembrane helix</keyword>
<feature type="transmembrane region" description="Helical" evidence="5">
    <location>
        <begin position="31"/>
        <end position="51"/>
    </location>
</feature>
<dbReference type="EMBL" id="FOZG01000001">
    <property type="protein sequence ID" value="SFR82019.1"/>
    <property type="molecule type" value="Genomic_DNA"/>
</dbReference>